<evidence type="ECO:0008006" key="3">
    <source>
        <dbReference type="Google" id="ProtNLM"/>
    </source>
</evidence>
<dbReference type="OrthoDB" id="1327410at2"/>
<proteinExistence type="predicted"/>
<evidence type="ECO:0000313" key="2">
    <source>
        <dbReference type="Proteomes" id="UP000315908"/>
    </source>
</evidence>
<comment type="caution">
    <text evidence="1">The sequence shown here is derived from an EMBL/GenBank/DDBJ whole genome shotgun (WGS) entry which is preliminary data.</text>
</comment>
<protein>
    <recommendedName>
        <fullName evidence="3">Terminase large subunit gp17-like C-terminal domain-containing protein</fullName>
    </recommendedName>
</protein>
<dbReference type="AlphaFoldDB" id="A0A562MQQ1"/>
<sequence>MGKRKRKKTEKQLLEEWKVFRENSLRATPIDLNETAIEKANRIKKLEADDEAWFKYYFPHFYTSEPAGFHKKSTKKVMTRLELYLIRSWARELSKSGRTMMETIKLVLTKKKRNVLMVSSTYDNAVRLLLPYKAAFETNQRIINDYGQQQSIGQWETGEFVTMGGAAFRALGAGQSPRGTRKDEVRPDVILIDDIDTDEECRNPERIRKKVKWIEEALIPTRSISGHLLVIVCGNIIAKLCCVTELAKRADEQEIVNIRDKYGKSTWPSKNSEEAIDRVLASISYNSAQKEYFNNPINEGTVFKKVRFDKCPLLRSCEHVLVYADPATSNKDKGKSSTKAVVVIGYKDFKFYIYKVWLDTMRNSRFIDFLFEAFMYLGRERVDPKRIYIENNSLQDPFYEQVFTPLIREQEQTVGYTLPITPDTRKKPEKFFRIEGTLEPIDRRGDLIFNIAEKANPHMERMEQQMLAVEENCKVMDGPDAVEGGVSIIKIRVSVSGNTYVSGARVNQKY</sequence>
<name>A0A562MQQ1_9SPHI</name>
<dbReference type="Proteomes" id="UP000315908">
    <property type="component" value="Unassembled WGS sequence"/>
</dbReference>
<dbReference type="EMBL" id="VLKR01000006">
    <property type="protein sequence ID" value="TWI22189.1"/>
    <property type="molecule type" value="Genomic_DNA"/>
</dbReference>
<dbReference type="RefSeq" id="WP_145327630.1">
    <property type="nucleotide sequence ID" value="NZ_VLKR01000006.1"/>
</dbReference>
<dbReference type="Gene3D" id="3.40.50.300">
    <property type="entry name" value="P-loop containing nucleotide triphosphate hydrolases"/>
    <property type="match status" value="1"/>
</dbReference>
<dbReference type="InterPro" id="IPR027417">
    <property type="entry name" value="P-loop_NTPase"/>
</dbReference>
<gene>
    <name evidence="1" type="ORF">IQ31_01594</name>
</gene>
<reference evidence="1 2" key="1">
    <citation type="journal article" date="2015" name="Stand. Genomic Sci.">
        <title>Genomic Encyclopedia of Bacterial and Archaeal Type Strains, Phase III: the genomes of soil and plant-associated and newly described type strains.</title>
        <authorList>
            <person name="Whitman W.B."/>
            <person name="Woyke T."/>
            <person name="Klenk H.P."/>
            <person name="Zhou Y."/>
            <person name="Lilburn T.G."/>
            <person name="Beck B.J."/>
            <person name="De Vos P."/>
            <person name="Vandamme P."/>
            <person name="Eisen J.A."/>
            <person name="Garrity G."/>
            <person name="Hugenholtz P."/>
            <person name="Kyrpides N.C."/>
        </authorList>
    </citation>
    <scope>NUCLEOTIDE SEQUENCE [LARGE SCALE GENOMIC DNA]</scope>
    <source>
        <strain evidence="1 2">CGMCC 1.6855</strain>
    </source>
</reference>
<accession>A0A562MQQ1</accession>
<evidence type="ECO:0000313" key="1">
    <source>
        <dbReference type="EMBL" id="TWI22189.1"/>
    </source>
</evidence>
<organism evidence="1 2">
    <name type="scientific">Sphingobacterium siyangense</name>
    <dbReference type="NCBI Taxonomy" id="459529"/>
    <lineage>
        <taxon>Bacteria</taxon>
        <taxon>Pseudomonadati</taxon>
        <taxon>Bacteroidota</taxon>
        <taxon>Sphingobacteriia</taxon>
        <taxon>Sphingobacteriales</taxon>
        <taxon>Sphingobacteriaceae</taxon>
        <taxon>Sphingobacterium</taxon>
    </lineage>
</organism>